<evidence type="ECO:0000313" key="1">
    <source>
        <dbReference type="EMBL" id="CAI2367751.1"/>
    </source>
</evidence>
<dbReference type="Proteomes" id="UP001295684">
    <property type="component" value="Unassembled WGS sequence"/>
</dbReference>
<accession>A0AAD1XEF2</accession>
<proteinExistence type="predicted"/>
<protein>
    <submittedName>
        <fullName evidence="1">Uncharacterized protein</fullName>
    </submittedName>
</protein>
<keyword evidence="2" id="KW-1185">Reference proteome</keyword>
<gene>
    <name evidence="1" type="ORF">ECRASSUSDP1_LOCUS9039</name>
</gene>
<sequence length="344" mass="40064">MNSIINITSLPESKNCNPLKAGSNSIDHISIRRRKKSTNQRFYNFKTLQGQPRITAKLEKALKMIKKQEGLIPGLKKTCPIGKNRLALEIIKRNFKLKKMHNYMLDYTISHEKGKKRPSQTNLRKNHQIGKKIAVSNLQSRENSQPKSLTINDRLINSRQRFREARPLKQGGSIDFYNKVEQKSGEASLDGEKFIVDSHMSMYNQKFPKVSNESCKRSHIKTIKRGILNKKIKNTLRETIYGCNTLLKDKSYQKIKPPKRRIHTSWATTERKEDPFLNNPNLDNYDTLLLRTSESLDKSIKKADHMISFEKKTRPGVREKSEILKSYIAQRSQRYHLSAYDSRY</sequence>
<comment type="caution">
    <text evidence="1">The sequence shown here is derived from an EMBL/GenBank/DDBJ whole genome shotgun (WGS) entry which is preliminary data.</text>
</comment>
<dbReference type="EMBL" id="CAMPGE010008865">
    <property type="protein sequence ID" value="CAI2367751.1"/>
    <property type="molecule type" value="Genomic_DNA"/>
</dbReference>
<reference evidence="1" key="1">
    <citation type="submission" date="2023-07" db="EMBL/GenBank/DDBJ databases">
        <authorList>
            <consortium name="AG Swart"/>
            <person name="Singh M."/>
            <person name="Singh A."/>
            <person name="Seah K."/>
            <person name="Emmerich C."/>
        </authorList>
    </citation>
    <scope>NUCLEOTIDE SEQUENCE</scope>
    <source>
        <strain evidence="1">DP1</strain>
    </source>
</reference>
<evidence type="ECO:0000313" key="2">
    <source>
        <dbReference type="Proteomes" id="UP001295684"/>
    </source>
</evidence>
<name>A0AAD1XEF2_EUPCR</name>
<dbReference type="AlphaFoldDB" id="A0AAD1XEF2"/>
<organism evidence="1 2">
    <name type="scientific">Euplotes crassus</name>
    <dbReference type="NCBI Taxonomy" id="5936"/>
    <lineage>
        <taxon>Eukaryota</taxon>
        <taxon>Sar</taxon>
        <taxon>Alveolata</taxon>
        <taxon>Ciliophora</taxon>
        <taxon>Intramacronucleata</taxon>
        <taxon>Spirotrichea</taxon>
        <taxon>Hypotrichia</taxon>
        <taxon>Euplotida</taxon>
        <taxon>Euplotidae</taxon>
        <taxon>Moneuplotes</taxon>
    </lineage>
</organism>